<feature type="coiled-coil region" evidence="1">
    <location>
        <begin position="212"/>
        <end position="339"/>
    </location>
</feature>
<keyword evidence="2" id="KW-0472">Membrane</keyword>
<feature type="domain" description="Bacteriophage T5 Orf172 DNA-binding" evidence="3">
    <location>
        <begin position="356"/>
        <end position="439"/>
    </location>
</feature>
<dbReference type="STRING" id="1945521.A1232T_01692"/>
<keyword evidence="2" id="KW-0812">Transmembrane</keyword>
<evidence type="ECO:0000313" key="5">
    <source>
        <dbReference type="Proteomes" id="UP000188357"/>
    </source>
</evidence>
<reference evidence="4 5" key="1">
    <citation type="submission" date="2017-02" db="EMBL/GenBank/DDBJ databases">
        <authorList>
            <person name="Peterson S.W."/>
        </authorList>
    </citation>
    <scope>NUCLEOTIDE SEQUENCE [LARGE SCALE GENOMIC DNA]</scope>
    <source>
        <strain evidence="4">Psychrobacter_piechaudii</strain>
    </source>
</reference>
<dbReference type="Proteomes" id="UP000188357">
    <property type="component" value="Unassembled WGS sequence"/>
</dbReference>
<organism evidence="4 5">
    <name type="scientific">Psychrobacter piechaudii</name>
    <dbReference type="NCBI Taxonomy" id="1945521"/>
    <lineage>
        <taxon>Bacteria</taxon>
        <taxon>Pseudomonadati</taxon>
        <taxon>Pseudomonadota</taxon>
        <taxon>Gammaproteobacteria</taxon>
        <taxon>Moraxellales</taxon>
        <taxon>Moraxellaceae</taxon>
        <taxon>Psychrobacter</taxon>
    </lineage>
</organism>
<evidence type="ECO:0000256" key="2">
    <source>
        <dbReference type="SAM" id="Phobius"/>
    </source>
</evidence>
<feature type="coiled-coil region" evidence="1">
    <location>
        <begin position="45"/>
        <end position="103"/>
    </location>
</feature>
<evidence type="ECO:0000256" key="1">
    <source>
        <dbReference type="SAM" id="Coils"/>
    </source>
</evidence>
<name>A0A1R4GWZ6_9GAMM</name>
<evidence type="ECO:0000313" key="4">
    <source>
        <dbReference type="EMBL" id="SJM72352.1"/>
    </source>
</evidence>
<keyword evidence="2" id="KW-1133">Transmembrane helix</keyword>
<dbReference type="Pfam" id="PF13250">
    <property type="entry name" value="SNIPE"/>
    <property type="match status" value="1"/>
</dbReference>
<dbReference type="InterPro" id="IPR025280">
    <property type="entry name" value="SNIPE"/>
</dbReference>
<dbReference type="InterPro" id="IPR018306">
    <property type="entry name" value="Phage_T5_Orf172_DNA-bd"/>
</dbReference>
<dbReference type="Pfam" id="PF13455">
    <property type="entry name" value="MUG113"/>
    <property type="match status" value="1"/>
</dbReference>
<keyword evidence="1" id="KW-0175">Coiled coil</keyword>
<dbReference type="SMART" id="SM00974">
    <property type="entry name" value="T5orf172"/>
    <property type="match status" value="1"/>
</dbReference>
<keyword evidence="5" id="KW-1185">Reference proteome</keyword>
<proteinExistence type="predicted"/>
<dbReference type="RefSeq" id="WP_095532602.1">
    <property type="nucleotide sequence ID" value="NZ_FUGE01000162.1"/>
</dbReference>
<accession>A0A1R4GWZ6</accession>
<dbReference type="OrthoDB" id="9811665at2"/>
<sequence>MNNKDLVIKVIAALGIMAITIYAPQLLVLIVGYLAYQLSKKVKELSELNQKYQAVVADYSELSEQHSEVVNRYSRVIDIDLAVDEAKEKLAKTTKDIEQLQLSYKQKRSVYDDLLSRIAIYDETLKYAEMGMYEPHFDFDTSEAFRDKIKEVRAKQKEMIKEKTAITCNIEWEVSGSRAEGQKMTNRGIRLTARAFNNECDAAIANVSWNNIERMEKRIVKAYEAINKMNETNKIFISPYYLQLKLDELRLAFEYKEKRQIEKEEQAELRRLEREEEQLRKEAERALAEEKKLEVLLDKVQEKALHSEGPELERLQAEIAKLGDELKEMQRKHDRVKAMAEQTKLGYVYVISNIGSFGENVYKIGMTRRLEPMDRVKELGDASVPFYFDVHAMIFSEDAPSLEAQIQREFADRRLNLVNYRKEYFNVTLEEIKQKVWELKPDVEFIDKVEAREFKESEEIRAIRNTTAIEDEMPEEI</sequence>
<feature type="transmembrane region" description="Helical" evidence="2">
    <location>
        <begin position="6"/>
        <end position="36"/>
    </location>
</feature>
<dbReference type="AlphaFoldDB" id="A0A1R4GWZ6"/>
<protein>
    <submittedName>
        <fullName evidence="4">T5orf172 domain protein</fullName>
    </submittedName>
</protein>
<gene>
    <name evidence="4" type="ORF">A1232T_01692</name>
</gene>
<evidence type="ECO:0000259" key="3">
    <source>
        <dbReference type="SMART" id="SM00974"/>
    </source>
</evidence>
<dbReference type="EMBL" id="FUGE01000162">
    <property type="protein sequence ID" value="SJM72352.1"/>
    <property type="molecule type" value="Genomic_DNA"/>
</dbReference>